<dbReference type="RefSeq" id="WP_230526773.1">
    <property type="nucleotide sequence ID" value="NZ_JAJGAK010000001.1"/>
</dbReference>
<organism evidence="2 3">
    <name type="scientific">Noviluteimonas lactosilytica</name>
    <dbReference type="NCBI Taxonomy" id="2888523"/>
    <lineage>
        <taxon>Bacteria</taxon>
        <taxon>Pseudomonadati</taxon>
        <taxon>Pseudomonadota</taxon>
        <taxon>Gammaproteobacteria</taxon>
        <taxon>Lysobacterales</taxon>
        <taxon>Lysobacteraceae</taxon>
        <taxon>Noviluteimonas</taxon>
    </lineage>
</organism>
<dbReference type="InterPro" id="IPR022134">
    <property type="entry name" value="DUF3667"/>
</dbReference>
<proteinExistence type="predicted"/>
<comment type="caution">
    <text evidence="2">The sequence shown here is derived from an EMBL/GenBank/DDBJ whole genome shotgun (WGS) entry which is preliminary data.</text>
</comment>
<feature type="transmembrane region" description="Helical" evidence="1">
    <location>
        <begin position="157"/>
        <end position="176"/>
    </location>
</feature>
<dbReference type="Proteomes" id="UP001165293">
    <property type="component" value="Unassembled WGS sequence"/>
</dbReference>
<feature type="transmembrane region" description="Helical" evidence="1">
    <location>
        <begin position="188"/>
        <end position="212"/>
    </location>
</feature>
<keyword evidence="1" id="KW-0812">Transmembrane</keyword>
<feature type="transmembrane region" description="Helical" evidence="1">
    <location>
        <begin position="81"/>
        <end position="101"/>
    </location>
</feature>
<keyword evidence="3" id="KW-1185">Reference proteome</keyword>
<keyword evidence="1" id="KW-1133">Transmembrane helix</keyword>
<keyword evidence="1" id="KW-0472">Membrane</keyword>
<dbReference type="EMBL" id="JAJGAK010000001">
    <property type="protein sequence ID" value="MCC8363230.1"/>
    <property type="molecule type" value="Genomic_DNA"/>
</dbReference>
<sequence length="282" mass="31093">MNDEAPAWTCPTCHRAVVSEYCPGCGERRLRPRDLTLRGLLAQMAQSITNLDARLLRTARSIVRHPGELTVRYLQGPRKPYIGPIAFFLLANVLFVAMEALTDSNVFATHLASHLRTQPWSGWIAPFVADRVAELHTTMEAFAPKFDKAVAEHAKSLVALMVLPFALVAALVYRGARRPFVAHVAYSLHFHAFMLLSLCVLLGVLAVDVWFGGAGLASRVFDNALALVHLVVCGLWLYLASGPVYGARGARRVVRALAMAFGAMLTFLGYRFVLLWITLYAT</sequence>
<name>A0ABS8JI01_9GAMM</name>
<evidence type="ECO:0000313" key="2">
    <source>
        <dbReference type="EMBL" id="MCC8363230.1"/>
    </source>
</evidence>
<accession>A0ABS8JI01</accession>
<gene>
    <name evidence="2" type="ORF">LK996_09095</name>
</gene>
<feature type="transmembrane region" description="Helical" evidence="1">
    <location>
        <begin position="257"/>
        <end position="279"/>
    </location>
</feature>
<evidence type="ECO:0000313" key="3">
    <source>
        <dbReference type="Proteomes" id="UP001165293"/>
    </source>
</evidence>
<dbReference type="Pfam" id="PF12412">
    <property type="entry name" value="DUF3667"/>
    <property type="match status" value="1"/>
</dbReference>
<reference evidence="2" key="1">
    <citation type="submission" date="2021-10" db="EMBL/GenBank/DDBJ databases">
        <authorList>
            <person name="Lyu M."/>
            <person name="Wang X."/>
            <person name="Meng X."/>
            <person name="Xu K."/>
        </authorList>
    </citation>
    <scope>NUCLEOTIDE SEQUENCE</scope>
    <source>
        <strain evidence="2">A6</strain>
    </source>
</reference>
<feature type="transmembrane region" description="Helical" evidence="1">
    <location>
        <begin position="224"/>
        <end position="245"/>
    </location>
</feature>
<evidence type="ECO:0000256" key="1">
    <source>
        <dbReference type="SAM" id="Phobius"/>
    </source>
</evidence>
<protein>
    <submittedName>
        <fullName evidence="2">DUF3667 domain-containing protein</fullName>
    </submittedName>
</protein>